<evidence type="ECO:0000313" key="3">
    <source>
        <dbReference type="Proteomes" id="UP000005206"/>
    </source>
</evidence>
<sequence length="525" mass="60213">MDPNSHGIYHGLEFELMLRFPRDMTKPYTFSVNAPTTWPPMALPEGLEDWEHKSDDEIANHVLVHTDSLGFQARSLYFRVLRAWLLKCDDYHDECWLRQSGRRFWPTRAIYVGDYPNLRLVEEPNEDRDYIVLSHRWGKPTVEEWNRFCTTPQNCHPRLDGFLFDDLPKTFQDAIVVTRELGKQYLWIDALCIIQGPEGDWESEAGRMEHVFANAYCTIAANSAGGWKDGFLQSGLWDQIDPESMDCHCSFELEVSEAPLMQRAWVLQERVLSRRIIHFTAGASCGGQGHTYRECGDGIRCQQFSTLIRPICKYIFTLDPYFPARLTDAAYYRALEFIQKLFQEYSRAGLTYESDRDTAILSLLNRIGHELDTEVRYGIIRCFLGSLLLWKRSGKELTPPINFGPRAVPSWSWMAYDGSIEFIIMFDYEMRIPRDADLGFTPDGKGLNIRIGSLWFDMEDQIGFKHCVVVGAGDTRPDEKTLYVLVVQKESGGEGYKRLGAGALADGYALVDGYVSMKSEPGRLV</sequence>
<organism evidence="2 3">
    <name type="scientific">Fusarium vanettenii (strain ATCC MYA-4622 / CBS 123669 / FGSC 9596 / NRRL 45880 / 77-13-4)</name>
    <name type="common">Fusarium solani subsp. pisi</name>
    <dbReference type="NCBI Taxonomy" id="660122"/>
    <lineage>
        <taxon>Eukaryota</taxon>
        <taxon>Fungi</taxon>
        <taxon>Dikarya</taxon>
        <taxon>Ascomycota</taxon>
        <taxon>Pezizomycotina</taxon>
        <taxon>Sordariomycetes</taxon>
        <taxon>Hypocreomycetidae</taxon>
        <taxon>Hypocreales</taxon>
        <taxon>Nectriaceae</taxon>
        <taxon>Fusarium</taxon>
        <taxon>Fusarium solani species complex</taxon>
        <taxon>Fusarium vanettenii</taxon>
    </lineage>
</organism>
<dbReference type="PANTHER" id="PTHR33112:SF10">
    <property type="entry name" value="TOL"/>
    <property type="match status" value="1"/>
</dbReference>
<feature type="domain" description="Heterokaryon incompatibility" evidence="1">
    <location>
        <begin position="130"/>
        <end position="269"/>
    </location>
</feature>
<proteinExistence type="predicted"/>
<dbReference type="OMA" id="VYASAYC"/>
<keyword evidence="3" id="KW-1185">Reference proteome</keyword>
<gene>
    <name evidence="2" type="ORF">NECHADRAFT_87671</name>
</gene>
<dbReference type="EMBL" id="GG698907">
    <property type="protein sequence ID" value="EEU41513.1"/>
    <property type="molecule type" value="Genomic_DNA"/>
</dbReference>
<reference evidence="2 3" key="1">
    <citation type="journal article" date="2009" name="PLoS Genet.">
        <title>The genome of Nectria haematococca: contribution of supernumerary chromosomes to gene expansion.</title>
        <authorList>
            <person name="Coleman J.J."/>
            <person name="Rounsley S.D."/>
            <person name="Rodriguez-Carres M."/>
            <person name="Kuo A."/>
            <person name="Wasmann C.C."/>
            <person name="Grimwood J."/>
            <person name="Schmutz J."/>
            <person name="Taga M."/>
            <person name="White G.J."/>
            <person name="Zhou S."/>
            <person name="Schwartz D.C."/>
            <person name="Freitag M."/>
            <person name="Ma L.J."/>
            <person name="Danchin E.G."/>
            <person name="Henrissat B."/>
            <person name="Coutinho P.M."/>
            <person name="Nelson D.R."/>
            <person name="Straney D."/>
            <person name="Napoli C.A."/>
            <person name="Barker B.M."/>
            <person name="Gribskov M."/>
            <person name="Rep M."/>
            <person name="Kroken S."/>
            <person name="Molnar I."/>
            <person name="Rensing C."/>
            <person name="Kennell J.C."/>
            <person name="Zamora J."/>
            <person name="Farman M.L."/>
            <person name="Selker E.U."/>
            <person name="Salamov A."/>
            <person name="Shapiro H."/>
            <person name="Pangilinan J."/>
            <person name="Lindquist E."/>
            <person name="Lamers C."/>
            <person name="Grigoriev I.V."/>
            <person name="Geiser D.M."/>
            <person name="Covert S.F."/>
            <person name="Temporini E."/>
            <person name="Vanetten H.D."/>
        </authorList>
    </citation>
    <scope>NUCLEOTIDE SEQUENCE [LARGE SCALE GENOMIC DNA]</scope>
    <source>
        <strain evidence="3">ATCC MYA-4622 / CBS 123669 / FGSC 9596 / NRRL 45880 / 77-13-4</strain>
    </source>
</reference>
<dbReference type="InterPro" id="IPR010730">
    <property type="entry name" value="HET"/>
</dbReference>
<name>C7Z2P5_FUSV7</name>
<dbReference type="RefSeq" id="XP_003047226.1">
    <property type="nucleotide sequence ID" value="XM_003047180.1"/>
</dbReference>
<evidence type="ECO:0000259" key="1">
    <source>
        <dbReference type="Pfam" id="PF06985"/>
    </source>
</evidence>
<dbReference type="KEGG" id="nhe:NECHADRAFT_87671"/>
<evidence type="ECO:0000313" key="2">
    <source>
        <dbReference type="EMBL" id="EEU41513.1"/>
    </source>
</evidence>
<dbReference type="GeneID" id="9676404"/>
<dbReference type="HOGENOM" id="CLU_002639_7_2_1"/>
<protein>
    <recommendedName>
        <fullName evidence="1">Heterokaryon incompatibility domain-containing protein</fullName>
    </recommendedName>
</protein>
<dbReference type="InParanoid" id="C7Z2P5"/>
<dbReference type="eggNOG" id="ENOG502R41Z">
    <property type="taxonomic scope" value="Eukaryota"/>
</dbReference>
<accession>C7Z2P5</accession>
<dbReference type="AlphaFoldDB" id="C7Z2P5"/>
<dbReference type="PANTHER" id="PTHR33112">
    <property type="entry name" value="DOMAIN PROTEIN, PUTATIVE-RELATED"/>
    <property type="match status" value="1"/>
</dbReference>
<dbReference type="Proteomes" id="UP000005206">
    <property type="component" value="Chromosome 12"/>
</dbReference>
<dbReference type="Pfam" id="PF06985">
    <property type="entry name" value="HET"/>
    <property type="match status" value="1"/>
</dbReference>
<dbReference type="VEuPathDB" id="FungiDB:NECHADRAFT_87671"/>
<dbReference type="OrthoDB" id="4161196at2759"/>